<evidence type="ECO:0000256" key="1">
    <source>
        <dbReference type="ARBA" id="ARBA00005189"/>
    </source>
</evidence>
<accession>A0A3M8RHB2</accession>
<protein>
    <submittedName>
        <fullName evidence="5">1-acyl-sn-glycerol-3-phosphate acyltransferase</fullName>
    </submittedName>
</protein>
<dbReference type="SMART" id="SM00563">
    <property type="entry name" value="PlsC"/>
    <property type="match status" value="1"/>
</dbReference>
<dbReference type="PANTHER" id="PTHR10434:SF11">
    <property type="entry name" value="1-ACYL-SN-GLYCEROL-3-PHOSPHATE ACYLTRANSFERASE"/>
    <property type="match status" value="1"/>
</dbReference>
<organism evidence="5">
    <name type="scientific">Acidithiobacillus sulfuriphilus</name>
    <dbReference type="NCBI Taxonomy" id="1867749"/>
    <lineage>
        <taxon>Bacteria</taxon>
        <taxon>Pseudomonadati</taxon>
        <taxon>Pseudomonadota</taxon>
        <taxon>Acidithiobacillia</taxon>
        <taxon>Acidithiobacillales</taxon>
        <taxon>Acidithiobacillaceae</taxon>
        <taxon>Acidithiobacillus</taxon>
    </lineage>
</organism>
<reference evidence="5" key="1">
    <citation type="submission" date="2018-10" db="EMBL/GenBank/DDBJ databases">
        <title>Acidithiobacillus sulfuriphilus sp. nov.: an extremely acidophilic sulfur-oxidizing chemolithotroph isolated from a neutral pH environment.</title>
        <authorList>
            <person name="Falagan C."/>
            <person name="Moya-Beltran A."/>
            <person name="Quatrini R."/>
            <person name="Johnson D.B."/>
        </authorList>
    </citation>
    <scope>NUCLEOTIDE SEQUENCE [LARGE SCALE GENOMIC DNA]</scope>
    <source>
        <strain evidence="5">CJ-2</strain>
    </source>
</reference>
<keyword evidence="2 5" id="KW-0808">Transferase</keyword>
<dbReference type="GO" id="GO:0006654">
    <property type="term" value="P:phosphatidic acid biosynthetic process"/>
    <property type="evidence" value="ECO:0007669"/>
    <property type="project" value="TreeGrafter"/>
</dbReference>
<dbReference type="AlphaFoldDB" id="A0A3M8RHB2"/>
<dbReference type="EMBL" id="RIZI01000135">
    <property type="protein sequence ID" value="RNF67312.1"/>
    <property type="molecule type" value="Genomic_DNA"/>
</dbReference>
<proteinExistence type="predicted"/>
<feature type="domain" description="Phospholipid/glycerol acyltransferase" evidence="4">
    <location>
        <begin position="51"/>
        <end position="159"/>
    </location>
</feature>
<evidence type="ECO:0000256" key="2">
    <source>
        <dbReference type="ARBA" id="ARBA00022679"/>
    </source>
</evidence>
<evidence type="ECO:0000256" key="3">
    <source>
        <dbReference type="ARBA" id="ARBA00023315"/>
    </source>
</evidence>
<comment type="pathway">
    <text evidence="1">Lipid metabolism.</text>
</comment>
<evidence type="ECO:0000259" key="4">
    <source>
        <dbReference type="SMART" id="SM00563"/>
    </source>
</evidence>
<dbReference type="GO" id="GO:0003841">
    <property type="term" value="F:1-acylglycerol-3-phosphate O-acyltransferase activity"/>
    <property type="evidence" value="ECO:0007669"/>
    <property type="project" value="TreeGrafter"/>
</dbReference>
<comment type="caution">
    <text evidence="5">The sequence shown here is derived from an EMBL/GenBank/DDBJ whole genome shotgun (WGS) entry which is preliminary data.</text>
</comment>
<name>A0A3M8RHB2_9PROT</name>
<dbReference type="PANTHER" id="PTHR10434">
    <property type="entry name" value="1-ACYL-SN-GLYCEROL-3-PHOSPHATE ACYLTRANSFERASE"/>
    <property type="match status" value="1"/>
</dbReference>
<dbReference type="OrthoDB" id="9803968at2"/>
<keyword evidence="3 5" id="KW-0012">Acyltransferase</keyword>
<dbReference type="SUPFAM" id="SSF69593">
    <property type="entry name" value="Glycerol-3-phosphate (1)-acyltransferase"/>
    <property type="match status" value="1"/>
</dbReference>
<dbReference type="RefSeq" id="WP_123102495.1">
    <property type="nucleotide sequence ID" value="NZ_CP127527.1"/>
</dbReference>
<evidence type="ECO:0000313" key="5">
    <source>
        <dbReference type="EMBL" id="RNF67312.1"/>
    </source>
</evidence>
<dbReference type="Pfam" id="PF01553">
    <property type="entry name" value="Acyltransferase"/>
    <property type="match status" value="1"/>
</dbReference>
<dbReference type="CDD" id="cd07989">
    <property type="entry name" value="LPLAT_AGPAT-like"/>
    <property type="match status" value="1"/>
</dbReference>
<gene>
    <name evidence="5" type="ORF">EC580_04225</name>
</gene>
<sequence length="206" mass="22816">MSAARPALDSPDQQQEWSLLQRSLHGLVAAYSRFYQGARWEPSTLPENGPAILACNHVSVLDPLLLVASNHRLISFLVAQEYYDKKWLRPLLDLSHCIPVRRDGRDIRGLRRARQVLMDGHVLGIFPEGGVNRQSVQAGIAWLVKGSGAAVVPARIIGAEQGKSDLRTWLRRQHPLLRYGVPLHFHRDAEAGEVLGAIMSAIATLA</sequence>
<dbReference type="InterPro" id="IPR002123">
    <property type="entry name" value="Plipid/glycerol_acylTrfase"/>
</dbReference>